<protein>
    <submittedName>
        <fullName evidence="2">Uncharacterized protein</fullName>
    </submittedName>
</protein>
<dbReference type="EMBL" id="CP012670">
    <property type="protein sequence ID" value="AUX20310.1"/>
    <property type="molecule type" value="Genomic_DNA"/>
</dbReference>
<organism evidence="2 3">
    <name type="scientific">Sorangium cellulosum</name>
    <name type="common">Polyangium cellulosum</name>
    <dbReference type="NCBI Taxonomy" id="56"/>
    <lineage>
        <taxon>Bacteria</taxon>
        <taxon>Pseudomonadati</taxon>
        <taxon>Myxococcota</taxon>
        <taxon>Polyangia</taxon>
        <taxon>Polyangiales</taxon>
        <taxon>Polyangiaceae</taxon>
        <taxon>Sorangium</taxon>
    </lineage>
</organism>
<sequence length="219" mass="24187">MSAGLTGDMTLPELEPPTDDNRTIQVPIDSKLIIIDAKSQATLLRIAVTGNLPAGKYQAKTEYWSLRDELPGSWFEMSLFSSGFKNAPGSGGYEDEIDEFIGDGPVLAAPQEAPPSAWVQGVYKPKAPKRVLLWAEDPDAQQGLVTRYSPRIGLLLERDDVGALVRIVWYKTYRPDNGLVFGRIPSQMSFQVALDGRQAPTTDPVHIDPDATWYFHKSP</sequence>
<proteinExistence type="predicted"/>
<dbReference type="OrthoDB" id="5508251at2"/>
<name>A0A4P2PUN3_SORCE</name>
<dbReference type="RefSeq" id="WP_129345398.1">
    <property type="nucleotide sequence ID" value="NZ_CP012670.1"/>
</dbReference>
<evidence type="ECO:0000313" key="2">
    <source>
        <dbReference type="EMBL" id="AUX20310.1"/>
    </source>
</evidence>
<evidence type="ECO:0000256" key="1">
    <source>
        <dbReference type="SAM" id="MobiDB-lite"/>
    </source>
</evidence>
<dbReference type="AlphaFoldDB" id="A0A4P2PUN3"/>
<dbReference type="Proteomes" id="UP000295781">
    <property type="component" value="Chromosome"/>
</dbReference>
<feature type="region of interest" description="Disordered" evidence="1">
    <location>
        <begin position="1"/>
        <end position="22"/>
    </location>
</feature>
<reference evidence="2 3" key="1">
    <citation type="submission" date="2015-09" db="EMBL/GenBank/DDBJ databases">
        <title>Sorangium comparison.</title>
        <authorList>
            <person name="Zaburannyi N."/>
            <person name="Bunk B."/>
            <person name="Overmann J."/>
            <person name="Mueller R."/>
        </authorList>
    </citation>
    <scope>NUCLEOTIDE SEQUENCE [LARGE SCALE GENOMIC DNA]</scope>
    <source>
        <strain evidence="2 3">So ceGT47</strain>
    </source>
</reference>
<accession>A0A4P2PUN3</accession>
<gene>
    <name evidence="2" type="ORF">SOCEGT47_007780</name>
</gene>
<evidence type="ECO:0000313" key="3">
    <source>
        <dbReference type="Proteomes" id="UP000295781"/>
    </source>
</evidence>